<dbReference type="KEGG" id="jag:GJA_3000"/>
<dbReference type="CDD" id="cd01392">
    <property type="entry name" value="HTH_LacI"/>
    <property type="match status" value="1"/>
</dbReference>
<proteinExistence type="predicted"/>
<dbReference type="STRING" id="1349767.GJA_3000"/>
<dbReference type="OrthoDB" id="9805642at2"/>
<keyword evidence="3" id="KW-0804">Transcription</keyword>
<dbReference type="SUPFAM" id="SSF47413">
    <property type="entry name" value="lambda repressor-like DNA-binding domains"/>
    <property type="match status" value="1"/>
</dbReference>
<name>W0V7Q1_9BURK</name>
<dbReference type="GO" id="GO:0000976">
    <property type="term" value="F:transcription cis-regulatory region binding"/>
    <property type="evidence" value="ECO:0007669"/>
    <property type="project" value="TreeGrafter"/>
</dbReference>
<dbReference type="GO" id="GO:0003700">
    <property type="term" value="F:DNA-binding transcription factor activity"/>
    <property type="evidence" value="ECO:0007669"/>
    <property type="project" value="TreeGrafter"/>
</dbReference>
<organism evidence="5 6">
    <name type="scientific">Janthinobacterium agaricidamnosum NBRC 102515 = DSM 9628</name>
    <dbReference type="NCBI Taxonomy" id="1349767"/>
    <lineage>
        <taxon>Bacteria</taxon>
        <taxon>Pseudomonadati</taxon>
        <taxon>Pseudomonadota</taxon>
        <taxon>Betaproteobacteria</taxon>
        <taxon>Burkholderiales</taxon>
        <taxon>Oxalobacteraceae</taxon>
        <taxon>Janthinobacterium</taxon>
    </lineage>
</organism>
<dbReference type="PROSITE" id="PS00356">
    <property type="entry name" value="HTH_LACI_1"/>
    <property type="match status" value="1"/>
</dbReference>
<dbReference type="PROSITE" id="PS50932">
    <property type="entry name" value="HTH_LACI_2"/>
    <property type="match status" value="1"/>
</dbReference>
<dbReference type="CDD" id="cd01545">
    <property type="entry name" value="PBP1_SalR"/>
    <property type="match status" value="1"/>
</dbReference>
<dbReference type="PATRIC" id="fig|1349767.4.peg.4707"/>
<protein>
    <submittedName>
        <fullName evidence="5">Bacterial regulatory s, lacI family protein</fullName>
    </submittedName>
</protein>
<evidence type="ECO:0000313" key="5">
    <source>
        <dbReference type="EMBL" id="CDG83625.1"/>
    </source>
</evidence>
<evidence type="ECO:0000256" key="2">
    <source>
        <dbReference type="ARBA" id="ARBA00023125"/>
    </source>
</evidence>
<evidence type="ECO:0000256" key="3">
    <source>
        <dbReference type="ARBA" id="ARBA00023163"/>
    </source>
</evidence>
<dbReference type="Pfam" id="PF00356">
    <property type="entry name" value="LacI"/>
    <property type="match status" value="1"/>
</dbReference>
<dbReference type="SUPFAM" id="SSF53822">
    <property type="entry name" value="Periplasmic binding protein-like I"/>
    <property type="match status" value="1"/>
</dbReference>
<dbReference type="SMART" id="SM00354">
    <property type="entry name" value="HTH_LACI"/>
    <property type="match status" value="1"/>
</dbReference>
<gene>
    <name evidence="5" type="ORF">GJA_3000</name>
</gene>
<dbReference type="Proteomes" id="UP000027604">
    <property type="component" value="Chromosome I"/>
</dbReference>
<dbReference type="Gene3D" id="3.40.50.2300">
    <property type="match status" value="2"/>
</dbReference>
<dbReference type="Gene3D" id="1.10.260.40">
    <property type="entry name" value="lambda repressor-like DNA-binding domains"/>
    <property type="match status" value="1"/>
</dbReference>
<keyword evidence="1" id="KW-0805">Transcription regulation</keyword>
<keyword evidence="2" id="KW-0238">DNA-binding</keyword>
<evidence type="ECO:0000256" key="1">
    <source>
        <dbReference type="ARBA" id="ARBA00023015"/>
    </source>
</evidence>
<dbReference type="EMBL" id="HG322949">
    <property type="protein sequence ID" value="CDG83625.1"/>
    <property type="molecule type" value="Genomic_DNA"/>
</dbReference>
<dbReference type="PANTHER" id="PTHR30146">
    <property type="entry name" value="LACI-RELATED TRANSCRIPTIONAL REPRESSOR"/>
    <property type="match status" value="1"/>
</dbReference>
<evidence type="ECO:0000313" key="6">
    <source>
        <dbReference type="Proteomes" id="UP000027604"/>
    </source>
</evidence>
<accession>W0V7Q1</accession>
<dbReference type="RefSeq" id="WP_081905411.1">
    <property type="nucleotide sequence ID" value="NZ_BCTH01000082.1"/>
</dbReference>
<keyword evidence="6" id="KW-1185">Reference proteome</keyword>
<dbReference type="PRINTS" id="PR00036">
    <property type="entry name" value="HTHLACI"/>
</dbReference>
<dbReference type="InterPro" id="IPR028082">
    <property type="entry name" value="Peripla_BP_I"/>
</dbReference>
<sequence length="346" mass="36511">MPATKQPATPGGATIHDVARLAGVSAMTVSRVITGSAGVSAKTRDKVDSAIAQLHYQPNLAARAARSGTLRIGLLYSNPSPAFLSEFLLGAMDQCSQSGGQLLLERCDDLASQQAAIGKLVAAGADGVLVPPPLCDSAAALKQLKELRMPAVAVATARPLHGMSAVRIDDYQGALAMTRHLVKLGHRDIAFIKGDPQHTPALLRQQAFLDAMDEAGLAMPANRIVQGYFTYRSGLDAARRLLATADRPSAIFASNDDMAAAALAVAHGLQLQVPRDLTICGFDDTPIATTVWPELTTIHQPIADMARGAVLLAIEEIRLARAGKAPLARHQLLEFTLLERGSSGLR</sequence>
<feature type="domain" description="HTH lacI-type" evidence="4">
    <location>
        <begin position="13"/>
        <end position="67"/>
    </location>
</feature>
<dbReference type="AlphaFoldDB" id="W0V7Q1"/>
<dbReference type="PANTHER" id="PTHR30146:SF153">
    <property type="entry name" value="LACTOSE OPERON REPRESSOR"/>
    <property type="match status" value="1"/>
</dbReference>
<dbReference type="InterPro" id="IPR010982">
    <property type="entry name" value="Lambda_DNA-bd_dom_sf"/>
</dbReference>
<reference evidence="5 6" key="1">
    <citation type="journal article" date="2015" name="Genome Announc.">
        <title>Genome Sequence of Mushroom Soft-Rot Pathogen Janthinobacterium agaricidamnosum.</title>
        <authorList>
            <person name="Graupner K."/>
            <person name="Lackner G."/>
            <person name="Hertweck C."/>
        </authorList>
    </citation>
    <scope>NUCLEOTIDE SEQUENCE [LARGE SCALE GENOMIC DNA]</scope>
    <source>
        <strain evidence="6">NBRC 102515 / DSM 9628</strain>
    </source>
</reference>
<evidence type="ECO:0000259" key="4">
    <source>
        <dbReference type="PROSITE" id="PS50932"/>
    </source>
</evidence>
<dbReference type="Pfam" id="PF13377">
    <property type="entry name" value="Peripla_BP_3"/>
    <property type="match status" value="1"/>
</dbReference>
<dbReference type="InterPro" id="IPR046335">
    <property type="entry name" value="LacI/GalR-like_sensor"/>
</dbReference>
<dbReference type="HOGENOM" id="CLU_037628_6_4_4"/>
<dbReference type="InterPro" id="IPR000843">
    <property type="entry name" value="HTH_LacI"/>
</dbReference>
<dbReference type="eggNOG" id="COG1609">
    <property type="taxonomic scope" value="Bacteria"/>
</dbReference>